<reference evidence="1" key="1">
    <citation type="submission" date="2025-08" db="UniProtKB">
        <authorList>
            <consortium name="Ensembl"/>
        </authorList>
    </citation>
    <scope>IDENTIFICATION</scope>
</reference>
<dbReference type="GeneTree" id="ENSGT00940000164001"/>
<proteinExistence type="predicted"/>
<organism evidence="1 2">
    <name type="scientific">Eptatretus burgeri</name>
    <name type="common">Inshore hagfish</name>
    <dbReference type="NCBI Taxonomy" id="7764"/>
    <lineage>
        <taxon>Eukaryota</taxon>
        <taxon>Metazoa</taxon>
        <taxon>Chordata</taxon>
        <taxon>Craniata</taxon>
        <taxon>Vertebrata</taxon>
        <taxon>Cyclostomata</taxon>
        <taxon>Myxini</taxon>
        <taxon>Myxiniformes</taxon>
        <taxon>Myxinidae</taxon>
        <taxon>Eptatretinae</taxon>
        <taxon>Eptatretus</taxon>
    </lineage>
</organism>
<protein>
    <submittedName>
        <fullName evidence="1">Uncharacterized protein</fullName>
    </submittedName>
</protein>
<dbReference type="InterPro" id="IPR012337">
    <property type="entry name" value="RNaseH-like_sf"/>
</dbReference>
<dbReference type="OMA" id="RSHCINH"/>
<sequence length="480" mass="53642">MTLPSRSGSSDGSVREMFLILGRTIKQQIISKVQKASSFGLLVDEVCDVTETKQLVTFVQFVDTFDYKTKVNFLSTDNLLLESTLANAETMKTVMLQQLKTCGLDIHRASGLASDGASVMLGKGNGLAAKLQAVSDTLLSVHCICHRLALTCGDANDEVSYIQRVENILNNLRSFFNNSAKRTAMYAKVVETSHQVDSTLKEEGDPTATGLLAQVQTIKFVSAVYLLSTVLPILDHLSRSFQKGAISFASISPAIEFTLDLLKDVANEQKPLKQLKQDLSEGGRLAACDIPPLTESSGQQLAHLTEKYVSALIENINNRFQNSLEVLTAFRIFDPTAVPDRFTEEFKEYGLADVRILGSHFYRMSDQKEKAEELECEWKKFKYNLLELKKEIPREVLNPIIMGKNHVAQSPTDNTWPERGAPAVKRVKTLLRNRIKQDMLESLLHISINGPKVNESGELIAEAVEYWKKLKNRRKLMPSR</sequence>
<dbReference type="SUPFAM" id="SSF53098">
    <property type="entry name" value="Ribonuclease H-like"/>
    <property type="match status" value="1"/>
</dbReference>
<evidence type="ECO:0000313" key="2">
    <source>
        <dbReference type="Proteomes" id="UP000694388"/>
    </source>
</evidence>
<reference evidence="1" key="2">
    <citation type="submission" date="2025-09" db="UniProtKB">
        <authorList>
            <consortium name="Ensembl"/>
        </authorList>
    </citation>
    <scope>IDENTIFICATION</scope>
</reference>
<keyword evidence="2" id="KW-1185">Reference proteome</keyword>
<dbReference type="Proteomes" id="UP000694388">
    <property type="component" value="Unplaced"/>
</dbReference>
<evidence type="ECO:0000313" key="1">
    <source>
        <dbReference type="Ensembl" id="ENSEBUP00000023334.1"/>
    </source>
</evidence>
<dbReference type="PANTHER" id="PTHR46880">
    <property type="entry name" value="RAS-ASSOCIATING DOMAIN-CONTAINING PROTEIN"/>
    <property type="match status" value="1"/>
</dbReference>
<accession>A0A8C4X0B0</accession>
<dbReference type="AlphaFoldDB" id="A0A8C4X0B0"/>
<dbReference type="Ensembl" id="ENSEBUT00000023910.1">
    <property type="protein sequence ID" value="ENSEBUP00000023334.1"/>
    <property type="gene ID" value="ENSEBUG00000014377.1"/>
</dbReference>
<name>A0A8C4X0B0_EPTBU</name>
<dbReference type="PANTHER" id="PTHR46880:SF5">
    <property type="entry name" value="DUF4371 DOMAIN-CONTAINING PROTEIN"/>
    <property type="match status" value="1"/>
</dbReference>